<gene>
    <name evidence="1" type="ORF">CCO03_06935</name>
</gene>
<accession>A0A1Y0ELH0</accession>
<protein>
    <submittedName>
        <fullName evidence="1">Uncharacterized protein</fullName>
    </submittedName>
</protein>
<dbReference type="EMBL" id="CP021455">
    <property type="protein sequence ID" value="ARU04447.1"/>
    <property type="molecule type" value="Genomic_DNA"/>
</dbReference>
<dbReference type="KEGG" id="cser:CCO03_06935"/>
<keyword evidence="2" id="KW-1185">Reference proteome</keyword>
<evidence type="ECO:0000313" key="1">
    <source>
        <dbReference type="EMBL" id="ARU04447.1"/>
    </source>
</evidence>
<proteinExistence type="predicted"/>
<dbReference type="AlphaFoldDB" id="A0A1Y0ELH0"/>
<name>A0A1Y0ELH0_9BURK</name>
<dbReference type="Proteomes" id="UP000196138">
    <property type="component" value="Chromosome"/>
</dbReference>
<evidence type="ECO:0000313" key="2">
    <source>
        <dbReference type="Proteomes" id="UP000196138"/>
    </source>
</evidence>
<organism evidence="1 2">
    <name type="scientific">Comamonas serinivorans</name>
    <dbReference type="NCBI Taxonomy" id="1082851"/>
    <lineage>
        <taxon>Bacteria</taxon>
        <taxon>Pseudomonadati</taxon>
        <taxon>Pseudomonadota</taxon>
        <taxon>Betaproteobacteria</taxon>
        <taxon>Burkholderiales</taxon>
        <taxon>Comamonadaceae</taxon>
        <taxon>Comamonas</taxon>
    </lineage>
</organism>
<sequence>MSLDETQFKLAKTEAGRAALAERTACTPRERQVLIMCDGERTVADFQAMLGSQAWPIIASLQQKGYVLSVTPMLARLAQFSHTGTMEWPDTAVPAEVTRPPATLKVPAPGRPAAARIAAEAPAQAAPVAARTPPRARRSLAATKMYLVDVFQKQREEASRAITLSLQRCSDEASLLEAMLPALKHLHAQSGASYASRVVRHLLDILPDELLSQFCEGVLSLDLQALTVASLLTESTAS</sequence>
<reference evidence="1 2" key="1">
    <citation type="submission" date="2017-05" db="EMBL/GenBank/DDBJ databases">
        <authorList>
            <person name="Song R."/>
            <person name="Chenine A.L."/>
            <person name="Ruprecht R.M."/>
        </authorList>
    </citation>
    <scope>NUCLEOTIDE SEQUENCE [LARGE SCALE GENOMIC DNA]</scope>
    <source>
        <strain evidence="1 2">DSM 26136</strain>
    </source>
</reference>